<keyword evidence="2" id="KW-0378">Hydrolase</keyword>
<keyword evidence="3" id="KW-1185">Reference proteome</keyword>
<evidence type="ECO:0000256" key="1">
    <source>
        <dbReference type="SAM" id="SignalP"/>
    </source>
</evidence>
<dbReference type="GO" id="GO:0004180">
    <property type="term" value="F:carboxypeptidase activity"/>
    <property type="evidence" value="ECO:0007669"/>
    <property type="project" value="UniProtKB-KW"/>
</dbReference>
<gene>
    <name evidence="2" type="ORF">CLV81_3569</name>
</gene>
<dbReference type="Pfam" id="PF13715">
    <property type="entry name" value="CarbopepD_reg_2"/>
    <property type="match status" value="1"/>
</dbReference>
<dbReference type="Proteomes" id="UP000237640">
    <property type="component" value="Unassembled WGS sequence"/>
</dbReference>
<proteinExistence type="predicted"/>
<keyword evidence="1" id="KW-0732">Signal</keyword>
<feature type="chain" id="PRO_5015691434" evidence="1">
    <location>
        <begin position="20"/>
        <end position="382"/>
    </location>
</feature>
<evidence type="ECO:0000313" key="2">
    <source>
        <dbReference type="EMBL" id="PRX55163.1"/>
    </source>
</evidence>
<comment type="caution">
    <text evidence="2">The sequence shown here is derived from an EMBL/GenBank/DDBJ whole genome shotgun (WGS) entry which is preliminary data.</text>
</comment>
<keyword evidence="2" id="KW-0121">Carboxypeptidase</keyword>
<sequence length="382" mass="43361">MLRLKQVLLFCIAIPLTIAAQKDFKGRVLDAKTNAPIPYVNIGIVNKGVGTVSDEEGLFHLPLDANELQSDESILFSSLGYQPLEIPVKKVEFVYNEYPEIKLMPEAVRLEEVVVTNIETELVDELVGNKSSFGSNSYGYWKDNVALGGELASRIRVKKGYRKLNTLGFEIAANPMDSVLLRINIYDISGTKDGPKINLNKSGKNILFKLKKEDSQPRINLTDYSIFVEDDFIVSLELVKVYGNDPVALAIPAIHNETGSFRRYASQDKWEWISDSGMAYFLETSVFLPKKEAERIIKKENRRKKRMYRIYGFVINNGVMLSQVRVTNTRTKESADTDEKGTYSIYAKSTDILCFEKPNYTTRCFKMKNRATLNVQLSLDKK</sequence>
<evidence type="ECO:0000313" key="3">
    <source>
        <dbReference type="Proteomes" id="UP000237640"/>
    </source>
</evidence>
<dbReference type="RefSeq" id="WP_106146827.1">
    <property type="nucleotide sequence ID" value="NZ_PVYX01000002.1"/>
</dbReference>
<feature type="signal peptide" evidence="1">
    <location>
        <begin position="1"/>
        <end position="19"/>
    </location>
</feature>
<keyword evidence="2" id="KW-0645">Protease</keyword>
<dbReference type="OrthoDB" id="848221at2"/>
<name>A0A2T0MCE8_9FLAO</name>
<protein>
    <submittedName>
        <fullName evidence="2">Carboxypeptidase-like protein</fullName>
    </submittedName>
</protein>
<accession>A0A2T0MCE8</accession>
<dbReference type="SUPFAM" id="SSF49464">
    <property type="entry name" value="Carboxypeptidase regulatory domain-like"/>
    <property type="match status" value="2"/>
</dbReference>
<dbReference type="AlphaFoldDB" id="A0A2T0MCE8"/>
<dbReference type="EMBL" id="PVYX01000002">
    <property type="protein sequence ID" value="PRX55163.1"/>
    <property type="molecule type" value="Genomic_DNA"/>
</dbReference>
<organism evidence="2 3">
    <name type="scientific">Flagellimonas meridianipacifica</name>
    <dbReference type="NCBI Taxonomy" id="1080225"/>
    <lineage>
        <taxon>Bacteria</taxon>
        <taxon>Pseudomonadati</taxon>
        <taxon>Bacteroidota</taxon>
        <taxon>Flavobacteriia</taxon>
        <taxon>Flavobacteriales</taxon>
        <taxon>Flavobacteriaceae</taxon>
        <taxon>Flagellimonas</taxon>
    </lineage>
</organism>
<reference evidence="2 3" key="1">
    <citation type="submission" date="2018-03" db="EMBL/GenBank/DDBJ databases">
        <title>Genomic Encyclopedia of Archaeal and Bacterial Type Strains, Phase II (KMG-II): from individual species to whole genera.</title>
        <authorList>
            <person name="Goeker M."/>
        </authorList>
    </citation>
    <scope>NUCLEOTIDE SEQUENCE [LARGE SCALE GENOMIC DNA]</scope>
    <source>
        <strain evidence="2 3">DSM 25027</strain>
    </source>
</reference>
<dbReference type="InterPro" id="IPR008969">
    <property type="entry name" value="CarboxyPept-like_regulatory"/>
</dbReference>